<proteinExistence type="predicted"/>
<keyword evidence="8" id="KW-1185">Reference proteome</keyword>
<dbReference type="AlphaFoldDB" id="A0A7Y9JC07"/>
<keyword evidence="4 5" id="KW-0472">Membrane</keyword>
<gene>
    <name evidence="7" type="ORF">BJZ21_002824</name>
</gene>
<evidence type="ECO:0000256" key="3">
    <source>
        <dbReference type="ARBA" id="ARBA00022989"/>
    </source>
</evidence>
<organism evidence="7 8">
    <name type="scientific">Nocardioides panaciterrulae</name>
    <dbReference type="NCBI Taxonomy" id="661492"/>
    <lineage>
        <taxon>Bacteria</taxon>
        <taxon>Bacillati</taxon>
        <taxon>Actinomycetota</taxon>
        <taxon>Actinomycetes</taxon>
        <taxon>Propionibacteriales</taxon>
        <taxon>Nocardioidaceae</taxon>
        <taxon>Nocardioides</taxon>
    </lineage>
</organism>
<feature type="transmembrane region" description="Helical" evidence="5">
    <location>
        <begin position="138"/>
        <end position="156"/>
    </location>
</feature>
<reference evidence="7 8" key="1">
    <citation type="submission" date="2020-07" db="EMBL/GenBank/DDBJ databases">
        <title>Sequencing the genomes of 1000 actinobacteria strains.</title>
        <authorList>
            <person name="Klenk H.-P."/>
        </authorList>
    </citation>
    <scope>NUCLEOTIDE SEQUENCE [LARGE SCALE GENOMIC DNA]</scope>
    <source>
        <strain evidence="7 8">DSM 21350</strain>
    </source>
</reference>
<accession>A0A7Y9JC07</accession>
<dbReference type="Pfam" id="PF01794">
    <property type="entry name" value="Ferric_reduct"/>
    <property type="match status" value="1"/>
</dbReference>
<evidence type="ECO:0000256" key="4">
    <source>
        <dbReference type="ARBA" id="ARBA00023136"/>
    </source>
</evidence>
<evidence type="ECO:0000313" key="8">
    <source>
        <dbReference type="Proteomes" id="UP000535511"/>
    </source>
</evidence>
<evidence type="ECO:0000256" key="5">
    <source>
        <dbReference type="SAM" id="Phobius"/>
    </source>
</evidence>
<sequence>MTTAAPMLAGATSATGSQGLWFVSRASGLTLLVLLSVVMVLGVSTRLGSAPRRWPRFVFAELHRTLALLLVAFLLLHVVTALLDPFVTIGWAATVLPFMSGYQRLAIGLGTLAVDLGGAVLVTSLVRRRLGFQAWRMVHWLAYLAWPLAFVHALAAGPDRGLWWVALIVWASAAAVATAALARVLATLTHTARPARPSPGFERLTPPEARGG</sequence>
<dbReference type="EMBL" id="JACCBG010000001">
    <property type="protein sequence ID" value="NYD42741.1"/>
    <property type="molecule type" value="Genomic_DNA"/>
</dbReference>
<feature type="domain" description="Ferric oxidoreductase" evidence="6">
    <location>
        <begin position="28"/>
        <end position="149"/>
    </location>
</feature>
<name>A0A7Y9JC07_9ACTN</name>
<feature type="transmembrane region" description="Helical" evidence="5">
    <location>
        <begin position="105"/>
        <end position="126"/>
    </location>
</feature>
<dbReference type="Proteomes" id="UP000535511">
    <property type="component" value="Unassembled WGS sequence"/>
</dbReference>
<dbReference type="GO" id="GO:0016020">
    <property type="term" value="C:membrane"/>
    <property type="evidence" value="ECO:0007669"/>
    <property type="project" value="UniProtKB-SubCell"/>
</dbReference>
<dbReference type="InterPro" id="IPR013130">
    <property type="entry name" value="Fe3_Rdtase_TM_dom"/>
</dbReference>
<keyword evidence="3 5" id="KW-1133">Transmembrane helix</keyword>
<evidence type="ECO:0000256" key="2">
    <source>
        <dbReference type="ARBA" id="ARBA00022692"/>
    </source>
</evidence>
<dbReference type="RefSeq" id="WP_179664336.1">
    <property type="nucleotide sequence ID" value="NZ_JACCBG010000001.1"/>
</dbReference>
<comment type="subcellular location">
    <subcellularLocation>
        <location evidence="1">Membrane</location>
        <topology evidence="1">Multi-pass membrane protein</topology>
    </subcellularLocation>
</comment>
<comment type="caution">
    <text evidence="7">The sequence shown here is derived from an EMBL/GenBank/DDBJ whole genome shotgun (WGS) entry which is preliminary data.</text>
</comment>
<evidence type="ECO:0000256" key="1">
    <source>
        <dbReference type="ARBA" id="ARBA00004141"/>
    </source>
</evidence>
<evidence type="ECO:0000259" key="6">
    <source>
        <dbReference type="Pfam" id="PF01794"/>
    </source>
</evidence>
<protein>
    <submittedName>
        <fullName evidence="7">Sulfoxide reductase heme-binding subunit YedZ</fullName>
    </submittedName>
</protein>
<feature type="transmembrane region" description="Helical" evidence="5">
    <location>
        <begin position="162"/>
        <end position="186"/>
    </location>
</feature>
<feature type="transmembrane region" description="Helical" evidence="5">
    <location>
        <begin position="66"/>
        <end position="93"/>
    </location>
</feature>
<keyword evidence="2 5" id="KW-0812">Transmembrane</keyword>
<evidence type="ECO:0000313" key="7">
    <source>
        <dbReference type="EMBL" id="NYD42741.1"/>
    </source>
</evidence>
<feature type="transmembrane region" description="Helical" evidence="5">
    <location>
        <begin position="26"/>
        <end position="45"/>
    </location>
</feature>